<dbReference type="Proteomes" id="UP000316252">
    <property type="component" value="Unassembled WGS sequence"/>
</dbReference>
<dbReference type="PANTHER" id="PTHR23519:SF1">
    <property type="entry name" value="AUTOPHAGY-RELATED PROTEIN 22"/>
    <property type="match status" value="1"/>
</dbReference>
<evidence type="ECO:0000256" key="5">
    <source>
        <dbReference type="ARBA" id="ARBA00023136"/>
    </source>
</evidence>
<dbReference type="Pfam" id="PF11700">
    <property type="entry name" value="ATG22"/>
    <property type="match status" value="1"/>
</dbReference>
<name>A0A506YB40_9MICO</name>
<feature type="compositionally biased region" description="Low complexity" evidence="6">
    <location>
        <begin position="18"/>
        <end position="29"/>
    </location>
</feature>
<evidence type="ECO:0000256" key="7">
    <source>
        <dbReference type="SAM" id="Phobius"/>
    </source>
</evidence>
<feature type="transmembrane region" description="Helical" evidence="7">
    <location>
        <begin position="116"/>
        <end position="134"/>
    </location>
</feature>
<feature type="transmembrane region" description="Helical" evidence="7">
    <location>
        <begin position="305"/>
        <end position="334"/>
    </location>
</feature>
<protein>
    <submittedName>
        <fullName evidence="9">MFS transporter</fullName>
    </submittedName>
</protein>
<dbReference type="RefSeq" id="WP_141162217.1">
    <property type="nucleotide sequence ID" value="NZ_VHQG01000001.1"/>
</dbReference>
<evidence type="ECO:0000259" key="8">
    <source>
        <dbReference type="PROSITE" id="PS50850"/>
    </source>
</evidence>
<feature type="transmembrane region" description="Helical" evidence="7">
    <location>
        <begin position="394"/>
        <end position="418"/>
    </location>
</feature>
<dbReference type="AlphaFoldDB" id="A0A506YB40"/>
<dbReference type="GO" id="GO:0022857">
    <property type="term" value="F:transmembrane transporter activity"/>
    <property type="evidence" value="ECO:0007669"/>
    <property type="project" value="InterPro"/>
</dbReference>
<feature type="transmembrane region" description="Helical" evidence="7">
    <location>
        <begin position="340"/>
        <end position="358"/>
    </location>
</feature>
<feature type="transmembrane region" description="Helical" evidence="7">
    <location>
        <begin position="171"/>
        <end position="191"/>
    </location>
</feature>
<feature type="compositionally biased region" description="Pro residues" evidence="6">
    <location>
        <begin position="1"/>
        <end position="10"/>
    </location>
</feature>
<evidence type="ECO:0000256" key="3">
    <source>
        <dbReference type="ARBA" id="ARBA00022692"/>
    </source>
</evidence>
<organism evidence="9 10">
    <name type="scientific">Schumannella soli</name>
    <dbReference type="NCBI Taxonomy" id="2590779"/>
    <lineage>
        <taxon>Bacteria</taxon>
        <taxon>Bacillati</taxon>
        <taxon>Actinomycetota</taxon>
        <taxon>Actinomycetes</taxon>
        <taxon>Micrococcales</taxon>
        <taxon>Microbacteriaceae</taxon>
        <taxon>Schumannella</taxon>
    </lineage>
</organism>
<keyword evidence="3 7" id="KW-0812">Transmembrane</keyword>
<keyword evidence="5 7" id="KW-0472">Membrane</keyword>
<sequence>MSDPQAPTPASPQSDAGTPADASAGATHAATPPIVANTGAVGVTGIELQEGRVIPRKQVASWALWDWATQPFNSVITTFVFTVYLTSSLFLPKDVAALDENDPIREAATADLTSNLGWAVAIAGLLIALLAPVLGQRSDAAGRRKLWLGISTVLLVLCMFAMFFTTASASWFWYGAALVAIGSVFSEIAGVNYNAMLVQVSTPKTIGRISGLGWGLGYLGGIVALGIVVVMQQSGWFGIPTGEGLNIRLIAVGCGVWAILFSIPLFLNVPEAPPAPERERVSFFGSYVVLARDIRRIWRETRPTFWFLLASAVYRDGLAGVFTFGAIIAARIFGFSDTEVIVFGIAANLIAGVSTIAVGRLDDRFGARAVILGALIGLVAVGLIVFLARDAGTTVFWIFGLILCMFVGPAQAASRSFLARVTPAGREGEIFGLYATTGRAASFLSPALWALFIGLFGATAWGILGIVIVLLAGLVLMLFVKVPQPAK</sequence>
<dbReference type="InterPro" id="IPR020846">
    <property type="entry name" value="MFS_dom"/>
</dbReference>
<feature type="transmembrane region" description="Helical" evidence="7">
    <location>
        <begin position="212"/>
        <end position="233"/>
    </location>
</feature>
<dbReference type="InterPro" id="IPR024671">
    <property type="entry name" value="Atg22-like"/>
</dbReference>
<feature type="transmembrane region" description="Helical" evidence="7">
    <location>
        <begin position="245"/>
        <end position="267"/>
    </location>
</feature>
<evidence type="ECO:0000313" key="9">
    <source>
        <dbReference type="EMBL" id="TPW77689.1"/>
    </source>
</evidence>
<keyword evidence="10" id="KW-1185">Reference proteome</keyword>
<comment type="subcellular location">
    <subcellularLocation>
        <location evidence="1">Cell membrane</location>
        <topology evidence="1">Multi-pass membrane protein</topology>
    </subcellularLocation>
</comment>
<evidence type="ECO:0000256" key="2">
    <source>
        <dbReference type="ARBA" id="ARBA00022448"/>
    </source>
</evidence>
<dbReference type="PANTHER" id="PTHR23519">
    <property type="entry name" value="AUTOPHAGY-RELATED PROTEIN 22"/>
    <property type="match status" value="1"/>
</dbReference>
<gene>
    <name evidence="9" type="ORF">FJ657_03255</name>
</gene>
<feature type="domain" description="Major facilitator superfamily (MFS) profile" evidence="8">
    <location>
        <begin position="304"/>
        <end position="487"/>
    </location>
</feature>
<evidence type="ECO:0000313" key="10">
    <source>
        <dbReference type="Proteomes" id="UP000316252"/>
    </source>
</evidence>
<evidence type="ECO:0000256" key="1">
    <source>
        <dbReference type="ARBA" id="ARBA00004651"/>
    </source>
</evidence>
<feature type="transmembrane region" description="Helical" evidence="7">
    <location>
        <begin position="458"/>
        <end position="480"/>
    </location>
</feature>
<feature type="transmembrane region" description="Helical" evidence="7">
    <location>
        <begin position="370"/>
        <end position="388"/>
    </location>
</feature>
<dbReference type="GO" id="GO:0005886">
    <property type="term" value="C:plasma membrane"/>
    <property type="evidence" value="ECO:0007669"/>
    <property type="project" value="UniProtKB-SubCell"/>
</dbReference>
<evidence type="ECO:0000256" key="4">
    <source>
        <dbReference type="ARBA" id="ARBA00022989"/>
    </source>
</evidence>
<comment type="caution">
    <text evidence="9">The sequence shown here is derived from an EMBL/GenBank/DDBJ whole genome shotgun (WGS) entry which is preliminary data.</text>
</comment>
<feature type="region of interest" description="Disordered" evidence="6">
    <location>
        <begin position="1"/>
        <end position="29"/>
    </location>
</feature>
<dbReference type="EMBL" id="VHQG01000001">
    <property type="protein sequence ID" value="TPW77689.1"/>
    <property type="molecule type" value="Genomic_DNA"/>
</dbReference>
<proteinExistence type="predicted"/>
<keyword evidence="4 7" id="KW-1133">Transmembrane helix</keyword>
<feature type="transmembrane region" description="Helical" evidence="7">
    <location>
        <begin position="146"/>
        <end position="165"/>
    </location>
</feature>
<feature type="transmembrane region" description="Helical" evidence="7">
    <location>
        <begin position="72"/>
        <end position="91"/>
    </location>
</feature>
<feature type="transmembrane region" description="Helical" evidence="7">
    <location>
        <begin position="430"/>
        <end position="452"/>
    </location>
</feature>
<dbReference type="OrthoDB" id="9768783at2"/>
<reference evidence="9 10" key="1">
    <citation type="submission" date="2019-06" db="EMBL/GenBank/DDBJ databases">
        <authorList>
            <person name="Li F."/>
        </authorList>
    </citation>
    <scope>NUCLEOTIDE SEQUENCE [LARGE SCALE GENOMIC DNA]</scope>
    <source>
        <strain evidence="9 10">10F1D-1</strain>
    </source>
</reference>
<dbReference type="Gene3D" id="1.20.1250.20">
    <property type="entry name" value="MFS general substrate transporter like domains"/>
    <property type="match status" value="1"/>
</dbReference>
<dbReference type="SUPFAM" id="SSF103473">
    <property type="entry name" value="MFS general substrate transporter"/>
    <property type="match status" value="1"/>
</dbReference>
<accession>A0A506YB40</accession>
<keyword evidence="2" id="KW-0813">Transport</keyword>
<evidence type="ECO:0000256" key="6">
    <source>
        <dbReference type="SAM" id="MobiDB-lite"/>
    </source>
</evidence>
<dbReference type="InterPro" id="IPR036259">
    <property type="entry name" value="MFS_trans_sf"/>
</dbReference>
<dbReference type="InterPro" id="IPR050495">
    <property type="entry name" value="ATG22/LtaA_families"/>
</dbReference>
<dbReference type="PROSITE" id="PS50850">
    <property type="entry name" value="MFS"/>
    <property type="match status" value="1"/>
</dbReference>